<name>A0ABY3FIH9_9GAMM</name>
<keyword evidence="1" id="KW-1133">Transmembrane helix</keyword>
<dbReference type="EMBL" id="VNFF01000002">
    <property type="protein sequence ID" value="TVU86088.1"/>
    <property type="molecule type" value="Genomic_DNA"/>
</dbReference>
<dbReference type="RefSeq" id="WP_145234022.1">
    <property type="nucleotide sequence ID" value="NZ_VNFF01000002.1"/>
</dbReference>
<feature type="transmembrane region" description="Helical" evidence="1">
    <location>
        <begin position="120"/>
        <end position="147"/>
    </location>
</feature>
<sequence length="185" mass="20920">MTSNIVYQLTRPISYLLLHHPAGKIYNWRIPFVLALLSTALLFLCFDVATIVTKDGLIDQLAGFITGLPGFLIAALAAIATFNRPVIDQEMIESPTITIKVGNTKIENSQLTRRDFLLRLFAYLTVLSIFLVIFVKVAMVVTLPATIALYGQWLFVVGFLLLFWQLLVLLLFGMYYLCERLNMNI</sequence>
<evidence type="ECO:0000313" key="2">
    <source>
        <dbReference type="EMBL" id="TVU86088.1"/>
    </source>
</evidence>
<evidence type="ECO:0000256" key="1">
    <source>
        <dbReference type="SAM" id="Phobius"/>
    </source>
</evidence>
<feature type="transmembrane region" description="Helical" evidence="1">
    <location>
        <begin position="61"/>
        <end position="82"/>
    </location>
</feature>
<keyword evidence="1" id="KW-0812">Transmembrane</keyword>
<feature type="transmembrane region" description="Helical" evidence="1">
    <location>
        <begin position="153"/>
        <end position="178"/>
    </location>
</feature>
<keyword evidence="1" id="KW-0472">Membrane</keyword>
<evidence type="ECO:0000313" key="3">
    <source>
        <dbReference type="Proteomes" id="UP000317938"/>
    </source>
</evidence>
<keyword evidence="3" id="KW-1185">Reference proteome</keyword>
<reference evidence="2 3" key="1">
    <citation type="submission" date="2019-07" db="EMBL/GenBank/DDBJ databases">
        <title>Diversity of Bacteria from Kongsfjorden, Arctic.</title>
        <authorList>
            <person name="Yu Y."/>
        </authorList>
    </citation>
    <scope>NUCLEOTIDE SEQUENCE [LARGE SCALE GENOMIC DNA]</scope>
    <source>
        <strain evidence="2 3">SM1927</strain>
    </source>
</reference>
<dbReference type="Proteomes" id="UP000317938">
    <property type="component" value="Unassembled WGS sequence"/>
</dbReference>
<gene>
    <name evidence="2" type="ORF">FQP85_03155</name>
</gene>
<organism evidence="2 3">
    <name type="scientific">Pseudoalteromonas neustonica</name>
    <dbReference type="NCBI Taxonomy" id="1840331"/>
    <lineage>
        <taxon>Bacteria</taxon>
        <taxon>Pseudomonadati</taxon>
        <taxon>Pseudomonadota</taxon>
        <taxon>Gammaproteobacteria</taxon>
        <taxon>Alteromonadales</taxon>
        <taxon>Pseudoalteromonadaceae</taxon>
        <taxon>Pseudoalteromonas</taxon>
    </lineage>
</organism>
<feature type="transmembrane region" description="Helical" evidence="1">
    <location>
        <begin position="30"/>
        <end position="49"/>
    </location>
</feature>
<protein>
    <submittedName>
        <fullName evidence="2">Uncharacterized protein</fullName>
    </submittedName>
</protein>
<comment type="caution">
    <text evidence="2">The sequence shown here is derived from an EMBL/GenBank/DDBJ whole genome shotgun (WGS) entry which is preliminary data.</text>
</comment>
<accession>A0ABY3FIH9</accession>
<proteinExistence type="predicted"/>